<accession>A0A381W1I4</accession>
<evidence type="ECO:0000313" key="1">
    <source>
        <dbReference type="EMBL" id="SVA46332.1"/>
    </source>
</evidence>
<protein>
    <submittedName>
        <fullName evidence="1">Uncharacterized protein</fullName>
    </submittedName>
</protein>
<reference evidence="1" key="1">
    <citation type="submission" date="2018-05" db="EMBL/GenBank/DDBJ databases">
        <authorList>
            <person name="Lanie J.A."/>
            <person name="Ng W.-L."/>
            <person name="Kazmierczak K.M."/>
            <person name="Andrzejewski T.M."/>
            <person name="Davidsen T.M."/>
            <person name="Wayne K.J."/>
            <person name="Tettelin H."/>
            <person name="Glass J.I."/>
            <person name="Rusch D."/>
            <person name="Podicherti R."/>
            <person name="Tsui H.-C.T."/>
            <person name="Winkler M.E."/>
        </authorList>
    </citation>
    <scope>NUCLEOTIDE SEQUENCE</scope>
</reference>
<sequence>MVIFLLTTLVIGAAMLVMAVGVLLSNRCLRGSCGGPEFLSADGESLLCETCPNRDKVSSTELSA</sequence>
<dbReference type="EMBL" id="UINC01010416">
    <property type="protein sequence ID" value="SVA46332.1"/>
    <property type="molecule type" value="Genomic_DNA"/>
</dbReference>
<name>A0A381W1I4_9ZZZZ</name>
<dbReference type="AlphaFoldDB" id="A0A381W1I4"/>
<gene>
    <name evidence="1" type="ORF">METZ01_LOCUS99186</name>
</gene>
<organism evidence="1">
    <name type="scientific">marine metagenome</name>
    <dbReference type="NCBI Taxonomy" id="408172"/>
    <lineage>
        <taxon>unclassified sequences</taxon>
        <taxon>metagenomes</taxon>
        <taxon>ecological metagenomes</taxon>
    </lineage>
</organism>
<proteinExistence type="predicted"/>